<feature type="transmembrane region" description="Helical" evidence="9">
    <location>
        <begin position="15"/>
        <end position="37"/>
    </location>
</feature>
<dbReference type="PROSITE" id="PS50259">
    <property type="entry name" value="G_PROTEIN_RECEP_F3_4"/>
    <property type="match status" value="1"/>
</dbReference>
<evidence type="ECO:0000256" key="6">
    <source>
        <dbReference type="ARBA" id="ARBA00023170"/>
    </source>
</evidence>
<keyword evidence="8" id="KW-0807">Transducer</keyword>
<keyword evidence="12" id="KW-1185">Reference proteome</keyword>
<evidence type="ECO:0000256" key="2">
    <source>
        <dbReference type="ARBA" id="ARBA00022692"/>
    </source>
</evidence>
<dbReference type="InterPro" id="IPR002455">
    <property type="entry name" value="GPCR3_GABA-B"/>
</dbReference>
<dbReference type="OrthoDB" id="10056676at2759"/>
<evidence type="ECO:0000256" key="4">
    <source>
        <dbReference type="ARBA" id="ARBA00023040"/>
    </source>
</evidence>
<dbReference type="EMBL" id="PZQS01000006">
    <property type="protein sequence ID" value="PVD28716.1"/>
    <property type="molecule type" value="Genomic_DNA"/>
</dbReference>
<keyword evidence="6" id="KW-0675">Receptor</keyword>
<proteinExistence type="predicted"/>
<evidence type="ECO:0000256" key="1">
    <source>
        <dbReference type="ARBA" id="ARBA00004141"/>
    </source>
</evidence>
<feature type="domain" description="G-protein coupled receptors family 3 profile" evidence="10">
    <location>
        <begin position="1"/>
        <end position="118"/>
    </location>
</feature>
<evidence type="ECO:0000259" key="10">
    <source>
        <dbReference type="PROSITE" id="PS50259"/>
    </source>
</evidence>
<dbReference type="PANTHER" id="PTHR10519">
    <property type="entry name" value="GABA-B RECEPTOR"/>
    <property type="match status" value="1"/>
</dbReference>
<evidence type="ECO:0000313" key="12">
    <source>
        <dbReference type="Proteomes" id="UP000245119"/>
    </source>
</evidence>
<gene>
    <name evidence="11" type="ORF">C0Q70_11310</name>
</gene>
<evidence type="ECO:0000256" key="5">
    <source>
        <dbReference type="ARBA" id="ARBA00023136"/>
    </source>
</evidence>
<dbReference type="GO" id="GO:0038039">
    <property type="term" value="C:G protein-coupled receptor heterodimeric complex"/>
    <property type="evidence" value="ECO:0007669"/>
    <property type="project" value="TreeGrafter"/>
</dbReference>
<evidence type="ECO:0000256" key="7">
    <source>
        <dbReference type="ARBA" id="ARBA00023180"/>
    </source>
</evidence>
<feature type="transmembrane region" description="Helical" evidence="9">
    <location>
        <begin position="96"/>
        <end position="115"/>
    </location>
</feature>
<accession>A0A2T7P5N4</accession>
<evidence type="ECO:0000256" key="8">
    <source>
        <dbReference type="ARBA" id="ARBA00023224"/>
    </source>
</evidence>
<dbReference type="GO" id="GO:0004965">
    <property type="term" value="F:G protein-coupled GABA receptor activity"/>
    <property type="evidence" value="ECO:0007669"/>
    <property type="project" value="InterPro"/>
</dbReference>
<evidence type="ECO:0000256" key="3">
    <source>
        <dbReference type="ARBA" id="ARBA00022989"/>
    </source>
</evidence>
<evidence type="ECO:0000256" key="9">
    <source>
        <dbReference type="SAM" id="Phobius"/>
    </source>
</evidence>
<dbReference type="AlphaFoldDB" id="A0A2T7P5N4"/>
<dbReference type="PANTHER" id="PTHR10519:SF20">
    <property type="entry name" value="G-PROTEIN COUPLED RECEPTOR 156-RELATED"/>
    <property type="match status" value="1"/>
</dbReference>
<comment type="caution">
    <text evidence="11">The sequence shown here is derived from an EMBL/GenBank/DDBJ whole genome shotgun (WGS) entry which is preliminary data.</text>
</comment>
<dbReference type="Pfam" id="PF00003">
    <property type="entry name" value="7tm_3"/>
    <property type="match status" value="1"/>
</dbReference>
<dbReference type="Proteomes" id="UP000245119">
    <property type="component" value="Linkage Group LG6"/>
</dbReference>
<dbReference type="InterPro" id="IPR017978">
    <property type="entry name" value="GPCR_3_C"/>
</dbReference>
<feature type="transmembrane region" description="Helical" evidence="9">
    <location>
        <begin position="65"/>
        <end position="87"/>
    </location>
</feature>
<sequence>MVQRCELTCRSDRELYFLGTLYGLHALVLLLGTFLAWETRKAAYDDVRAVRVDQVHYPELNDSKFIGLCIYNVALLSILAVVVTLTVDSSLNLRHLLNSTLVLLGTTVTQCLIFVPKVGDGNPQQCSARM</sequence>
<organism evidence="11 12">
    <name type="scientific">Pomacea canaliculata</name>
    <name type="common">Golden apple snail</name>
    <dbReference type="NCBI Taxonomy" id="400727"/>
    <lineage>
        <taxon>Eukaryota</taxon>
        <taxon>Metazoa</taxon>
        <taxon>Spiralia</taxon>
        <taxon>Lophotrochozoa</taxon>
        <taxon>Mollusca</taxon>
        <taxon>Gastropoda</taxon>
        <taxon>Caenogastropoda</taxon>
        <taxon>Architaenioglossa</taxon>
        <taxon>Ampullarioidea</taxon>
        <taxon>Ampullariidae</taxon>
        <taxon>Pomacea</taxon>
    </lineage>
</organism>
<name>A0A2T7P5N4_POMCA</name>
<protein>
    <recommendedName>
        <fullName evidence="10">G-protein coupled receptors family 3 profile domain-containing protein</fullName>
    </recommendedName>
</protein>
<reference evidence="11 12" key="1">
    <citation type="submission" date="2018-04" db="EMBL/GenBank/DDBJ databases">
        <title>The genome of golden apple snail Pomacea canaliculata provides insight into stress tolerance and invasive adaptation.</title>
        <authorList>
            <person name="Liu C."/>
            <person name="Liu B."/>
            <person name="Ren Y."/>
            <person name="Zhang Y."/>
            <person name="Wang H."/>
            <person name="Li S."/>
            <person name="Jiang F."/>
            <person name="Yin L."/>
            <person name="Zhang G."/>
            <person name="Qian W."/>
            <person name="Fan W."/>
        </authorList>
    </citation>
    <scope>NUCLEOTIDE SEQUENCE [LARGE SCALE GENOMIC DNA]</scope>
    <source>
        <strain evidence="11">SZHN2017</strain>
        <tissue evidence="11">Muscle</tissue>
    </source>
</reference>
<dbReference type="PRINTS" id="PR01176">
    <property type="entry name" value="GABABRECEPTR"/>
</dbReference>
<keyword evidence="4" id="KW-0297">G-protein coupled receptor</keyword>
<comment type="subcellular location">
    <subcellularLocation>
        <location evidence="1">Membrane</location>
        <topology evidence="1">Multi-pass membrane protein</topology>
    </subcellularLocation>
</comment>
<dbReference type="GO" id="GO:0007214">
    <property type="term" value="P:gamma-aminobutyric acid signaling pathway"/>
    <property type="evidence" value="ECO:0007669"/>
    <property type="project" value="TreeGrafter"/>
</dbReference>
<keyword evidence="5 9" id="KW-0472">Membrane</keyword>
<keyword evidence="7" id="KW-0325">Glycoprotein</keyword>
<evidence type="ECO:0000313" key="11">
    <source>
        <dbReference type="EMBL" id="PVD28716.1"/>
    </source>
</evidence>
<keyword evidence="2 9" id="KW-0812">Transmembrane</keyword>
<keyword evidence="3 9" id="KW-1133">Transmembrane helix</keyword>